<dbReference type="CDD" id="cd00009">
    <property type="entry name" value="AAA"/>
    <property type="match status" value="1"/>
</dbReference>
<accession>A0A8J6NU33</accession>
<evidence type="ECO:0000256" key="3">
    <source>
        <dbReference type="ARBA" id="ARBA00023015"/>
    </source>
</evidence>
<evidence type="ECO:0000256" key="1">
    <source>
        <dbReference type="ARBA" id="ARBA00022741"/>
    </source>
</evidence>
<keyword evidence="2" id="KW-0067">ATP-binding</keyword>
<dbReference type="Pfam" id="PF02954">
    <property type="entry name" value="HTH_8"/>
    <property type="match status" value="1"/>
</dbReference>
<dbReference type="Proteomes" id="UP000605201">
    <property type="component" value="Unassembled WGS sequence"/>
</dbReference>
<dbReference type="Gene3D" id="1.10.8.60">
    <property type="match status" value="1"/>
</dbReference>
<dbReference type="FunFam" id="3.40.50.300:FF:000006">
    <property type="entry name" value="DNA-binding transcriptional regulator NtrC"/>
    <property type="match status" value="1"/>
</dbReference>
<dbReference type="SUPFAM" id="SSF52172">
    <property type="entry name" value="CheY-like"/>
    <property type="match status" value="1"/>
</dbReference>
<dbReference type="InterPro" id="IPR025662">
    <property type="entry name" value="Sigma_54_int_dom_ATP-bd_1"/>
</dbReference>
<evidence type="ECO:0000256" key="4">
    <source>
        <dbReference type="ARBA" id="ARBA00023163"/>
    </source>
</evidence>
<dbReference type="Pfam" id="PF25601">
    <property type="entry name" value="AAA_lid_14"/>
    <property type="match status" value="1"/>
</dbReference>
<sequence length="456" mass="51040">MNNSIILVDDDLDFLETLKKRLINSGFKNIHTEDDPLKAASLFEKGEVFDIALIDMTMPDMNGIELLETIKTMSPRTECIMLTAVNDARNAVECIKKGAYDYLLKPIAQEDLVFSMQRTLERKRLLDILDIEKSKTLPRLINPEPFKPIVTQSHKVLRILKEAELHAGSDVPVLITGESGTGKELVAKAIHAASPRSKFPFTPVNMASLTGSLFEAEFFGHTKGAFTGAENTRTGYLEHTHRGTMFLDEIGNLTYALQGKLLRVLQDGEFLKLGTSSRQKVDVRFIAATNEDMDKLIAKKLFRKDLFYRIRVGWLHLPPLRARQGDIGLLANKFLNDFCGHSNDCVITEEAMCVLMEYSYPGNVRELQSIIQSAVNLSQGKPISTNFLPEHLQAKKPVLNCKDSSESEAILPLTQVEKTLILRAYEQTGCNKSQTAKLLGIGLNTLRRKLKSYGVI</sequence>
<proteinExistence type="predicted"/>
<dbReference type="PROSITE" id="PS50045">
    <property type="entry name" value="SIGMA54_INTERACT_4"/>
    <property type="match status" value="1"/>
</dbReference>
<dbReference type="Pfam" id="PF00158">
    <property type="entry name" value="Sigma54_activat"/>
    <property type="match status" value="1"/>
</dbReference>
<evidence type="ECO:0000313" key="8">
    <source>
        <dbReference type="EMBL" id="MBC8432358.1"/>
    </source>
</evidence>
<dbReference type="GO" id="GO:0043565">
    <property type="term" value="F:sequence-specific DNA binding"/>
    <property type="evidence" value="ECO:0007669"/>
    <property type="project" value="InterPro"/>
</dbReference>
<dbReference type="InterPro" id="IPR058031">
    <property type="entry name" value="AAA_lid_NorR"/>
</dbReference>
<gene>
    <name evidence="8" type="ORF">H8D96_10610</name>
</gene>
<evidence type="ECO:0000256" key="2">
    <source>
        <dbReference type="ARBA" id="ARBA00022840"/>
    </source>
</evidence>
<feature type="domain" description="Response regulatory" evidence="7">
    <location>
        <begin position="4"/>
        <end position="120"/>
    </location>
</feature>
<dbReference type="Gene3D" id="1.10.10.60">
    <property type="entry name" value="Homeodomain-like"/>
    <property type="match status" value="1"/>
</dbReference>
<comment type="caution">
    <text evidence="8">The sequence shown here is derived from an EMBL/GenBank/DDBJ whole genome shotgun (WGS) entry which is preliminary data.</text>
</comment>
<dbReference type="GO" id="GO:0000160">
    <property type="term" value="P:phosphorelay signal transduction system"/>
    <property type="evidence" value="ECO:0007669"/>
    <property type="project" value="InterPro"/>
</dbReference>
<feature type="domain" description="Sigma-54 factor interaction" evidence="6">
    <location>
        <begin position="149"/>
        <end position="376"/>
    </location>
</feature>
<dbReference type="SUPFAM" id="SSF52540">
    <property type="entry name" value="P-loop containing nucleoside triphosphate hydrolases"/>
    <property type="match status" value="1"/>
</dbReference>
<dbReference type="Gene3D" id="3.40.50.2300">
    <property type="match status" value="1"/>
</dbReference>
<name>A0A8J6NU33_9BACT</name>
<dbReference type="InterPro" id="IPR002197">
    <property type="entry name" value="HTH_Fis"/>
</dbReference>
<dbReference type="GO" id="GO:0005524">
    <property type="term" value="F:ATP binding"/>
    <property type="evidence" value="ECO:0007669"/>
    <property type="project" value="UniProtKB-KW"/>
</dbReference>
<evidence type="ECO:0000256" key="5">
    <source>
        <dbReference type="PROSITE-ProRule" id="PRU00169"/>
    </source>
</evidence>
<keyword evidence="1" id="KW-0547">Nucleotide-binding</keyword>
<dbReference type="PRINTS" id="PR01590">
    <property type="entry name" value="HTHFIS"/>
</dbReference>
<keyword evidence="4" id="KW-0804">Transcription</keyword>
<evidence type="ECO:0000313" key="9">
    <source>
        <dbReference type="Proteomes" id="UP000605201"/>
    </source>
</evidence>
<dbReference type="AlphaFoldDB" id="A0A8J6NU33"/>
<dbReference type="InterPro" id="IPR011006">
    <property type="entry name" value="CheY-like_superfamily"/>
</dbReference>
<feature type="modified residue" description="4-aspartylphosphate" evidence="5">
    <location>
        <position position="55"/>
    </location>
</feature>
<dbReference type="SMART" id="SM00448">
    <property type="entry name" value="REC"/>
    <property type="match status" value="1"/>
</dbReference>
<dbReference type="SUPFAM" id="SSF46689">
    <property type="entry name" value="Homeodomain-like"/>
    <property type="match status" value="1"/>
</dbReference>
<dbReference type="InterPro" id="IPR001789">
    <property type="entry name" value="Sig_transdc_resp-reg_receiver"/>
</dbReference>
<dbReference type="Pfam" id="PF00072">
    <property type="entry name" value="Response_reg"/>
    <property type="match status" value="1"/>
</dbReference>
<dbReference type="InterPro" id="IPR003593">
    <property type="entry name" value="AAA+_ATPase"/>
</dbReference>
<organism evidence="8 9">
    <name type="scientific">Candidatus Desulfatibia vada</name>
    <dbReference type="NCBI Taxonomy" id="2841696"/>
    <lineage>
        <taxon>Bacteria</taxon>
        <taxon>Pseudomonadati</taxon>
        <taxon>Thermodesulfobacteriota</taxon>
        <taxon>Desulfobacteria</taxon>
        <taxon>Desulfobacterales</taxon>
        <taxon>Desulfobacterales incertae sedis</taxon>
        <taxon>Candidatus Desulfatibia</taxon>
    </lineage>
</organism>
<dbReference type="PROSITE" id="PS00675">
    <property type="entry name" value="SIGMA54_INTERACT_1"/>
    <property type="match status" value="1"/>
</dbReference>
<keyword evidence="3" id="KW-0805">Transcription regulation</keyword>
<protein>
    <submittedName>
        <fullName evidence="8">Sigma-54-dependent Fis family transcriptional regulator</fullName>
    </submittedName>
</protein>
<dbReference type="Gene3D" id="3.40.50.300">
    <property type="entry name" value="P-loop containing nucleotide triphosphate hydrolases"/>
    <property type="match status" value="1"/>
</dbReference>
<evidence type="ECO:0000259" key="7">
    <source>
        <dbReference type="PROSITE" id="PS50110"/>
    </source>
</evidence>
<dbReference type="InterPro" id="IPR002078">
    <property type="entry name" value="Sigma_54_int"/>
</dbReference>
<dbReference type="EMBL" id="JACNIG010000219">
    <property type="protein sequence ID" value="MBC8432358.1"/>
    <property type="molecule type" value="Genomic_DNA"/>
</dbReference>
<evidence type="ECO:0000259" key="6">
    <source>
        <dbReference type="PROSITE" id="PS50045"/>
    </source>
</evidence>
<dbReference type="SMART" id="SM00382">
    <property type="entry name" value="AAA"/>
    <property type="match status" value="1"/>
</dbReference>
<reference evidence="8 9" key="1">
    <citation type="submission" date="2020-08" db="EMBL/GenBank/DDBJ databases">
        <title>Bridging the membrane lipid divide: bacteria of the FCB group superphylum have the potential to synthesize archaeal ether lipids.</title>
        <authorList>
            <person name="Villanueva L."/>
            <person name="Von Meijenfeldt F.A.B."/>
            <person name="Westbye A.B."/>
            <person name="Yadav S."/>
            <person name="Hopmans E.C."/>
            <person name="Dutilh B.E."/>
            <person name="Sinninghe Damste J.S."/>
        </authorList>
    </citation>
    <scope>NUCLEOTIDE SEQUENCE [LARGE SCALE GENOMIC DNA]</scope>
    <source>
        <strain evidence="8">NIOZ-UU17</strain>
    </source>
</reference>
<dbReference type="PROSITE" id="PS50110">
    <property type="entry name" value="RESPONSE_REGULATORY"/>
    <property type="match status" value="1"/>
</dbReference>
<dbReference type="InterPro" id="IPR009057">
    <property type="entry name" value="Homeodomain-like_sf"/>
</dbReference>
<dbReference type="PANTHER" id="PTHR32071">
    <property type="entry name" value="TRANSCRIPTIONAL REGULATORY PROTEIN"/>
    <property type="match status" value="1"/>
</dbReference>
<keyword evidence="5" id="KW-0597">Phosphoprotein</keyword>
<dbReference type="InterPro" id="IPR027417">
    <property type="entry name" value="P-loop_NTPase"/>
</dbReference>
<dbReference type="GO" id="GO:0006355">
    <property type="term" value="P:regulation of DNA-templated transcription"/>
    <property type="evidence" value="ECO:0007669"/>
    <property type="project" value="InterPro"/>
</dbReference>